<evidence type="ECO:0000313" key="6">
    <source>
        <dbReference type="Proteomes" id="UP001152797"/>
    </source>
</evidence>
<gene>
    <name evidence="3" type="ORF">C1SCF055_LOCUS4770</name>
</gene>
<feature type="transmembrane region" description="Helical" evidence="1">
    <location>
        <begin position="401"/>
        <end position="425"/>
    </location>
</feature>
<dbReference type="Pfam" id="PF12733">
    <property type="entry name" value="Cadherin-like"/>
    <property type="match status" value="1"/>
</dbReference>
<proteinExistence type="predicted"/>
<protein>
    <submittedName>
        <fullName evidence="5">Cadherin-like beta sandwich domain-containing protein</fullName>
    </submittedName>
</protein>
<dbReference type="EMBL" id="CAMXCT010000279">
    <property type="protein sequence ID" value="CAI3976561.1"/>
    <property type="molecule type" value="Genomic_DNA"/>
</dbReference>
<dbReference type="EMBL" id="CAMXCT020000279">
    <property type="protein sequence ID" value="CAL1129936.1"/>
    <property type="molecule type" value="Genomic_DNA"/>
</dbReference>
<evidence type="ECO:0000256" key="1">
    <source>
        <dbReference type="SAM" id="Phobius"/>
    </source>
</evidence>
<dbReference type="AlphaFoldDB" id="A0A9P1BNH8"/>
<reference evidence="4" key="2">
    <citation type="submission" date="2024-04" db="EMBL/GenBank/DDBJ databases">
        <authorList>
            <person name="Chen Y."/>
            <person name="Shah S."/>
            <person name="Dougan E. K."/>
            <person name="Thang M."/>
            <person name="Chan C."/>
        </authorList>
    </citation>
    <scope>NUCLEOTIDE SEQUENCE [LARGE SCALE GENOMIC DNA]</scope>
</reference>
<reference evidence="3" key="1">
    <citation type="submission" date="2022-10" db="EMBL/GenBank/DDBJ databases">
        <authorList>
            <person name="Chen Y."/>
            <person name="Dougan E. K."/>
            <person name="Chan C."/>
            <person name="Rhodes N."/>
            <person name="Thang M."/>
        </authorList>
    </citation>
    <scope>NUCLEOTIDE SEQUENCE</scope>
</reference>
<dbReference type="Proteomes" id="UP001152797">
    <property type="component" value="Unassembled WGS sequence"/>
</dbReference>
<feature type="domain" description="Cadherin-like beta-sandwich-like" evidence="2">
    <location>
        <begin position="162"/>
        <end position="262"/>
    </location>
</feature>
<accession>A0A9P1BNH8</accession>
<organism evidence="3">
    <name type="scientific">Cladocopium goreaui</name>
    <dbReference type="NCBI Taxonomy" id="2562237"/>
    <lineage>
        <taxon>Eukaryota</taxon>
        <taxon>Sar</taxon>
        <taxon>Alveolata</taxon>
        <taxon>Dinophyceae</taxon>
        <taxon>Suessiales</taxon>
        <taxon>Symbiodiniaceae</taxon>
        <taxon>Cladocopium</taxon>
    </lineage>
</organism>
<keyword evidence="1" id="KW-0472">Membrane</keyword>
<dbReference type="InterPro" id="IPR025883">
    <property type="entry name" value="Cadherin-like_domain"/>
</dbReference>
<keyword evidence="1" id="KW-1133">Transmembrane helix</keyword>
<dbReference type="EMBL" id="CAMXCT030000279">
    <property type="protein sequence ID" value="CAL4763873.1"/>
    <property type="molecule type" value="Genomic_DNA"/>
</dbReference>
<evidence type="ECO:0000259" key="2">
    <source>
        <dbReference type="Pfam" id="PF12733"/>
    </source>
</evidence>
<keyword evidence="1" id="KW-0812">Transmembrane</keyword>
<evidence type="ECO:0000313" key="5">
    <source>
        <dbReference type="EMBL" id="CAL4763873.1"/>
    </source>
</evidence>
<keyword evidence="6" id="KW-1185">Reference proteome</keyword>
<sequence length="435" mass="48800">MEHTDSPKLKHVVSCPVGITNPTDSSCSTYVLDFYRAAPDIATLESMAMSSKSVIVVEPAFNSGTSSYSTTVEIENPFSISARTLQPKGRAGIQAPEGAGLTAELNGCDKAEQSQAVWEFPGFKSTGVFTFDICAVAPDNIHETWYSLKVNVTRHYSTRLRSLAIVGKEMEPAFDPEVQQYTVHIDAKEKEVDLQLKAEDDEAAIKVDADKTTHGSDSIATTVKMHDNEHLEVGEPPQWSRSVSVQLESADGEKTLTYLVHIKQKVSNYSYLMNLSMDNTSCQMNPPKFQHNVTMYSCVFWWTETESPRVIDEEKCPDCTLLIPSAREFPKSHLSLQYQTQLKRVHQSGEVWSRPFLFGESHVVPFQVLSADKFTHTTYHVHLERDAPWWMKTATTRTISAWATTLATCMAIFSASNFVALTRMVRRTASLERHR</sequence>
<evidence type="ECO:0000313" key="3">
    <source>
        <dbReference type="EMBL" id="CAI3976561.1"/>
    </source>
</evidence>
<comment type="caution">
    <text evidence="3">The sequence shown here is derived from an EMBL/GenBank/DDBJ whole genome shotgun (WGS) entry which is preliminary data.</text>
</comment>
<name>A0A9P1BNH8_9DINO</name>
<evidence type="ECO:0000313" key="4">
    <source>
        <dbReference type="EMBL" id="CAL1129936.1"/>
    </source>
</evidence>